<dbReference type="PANTHER" id="PTHR33279:SF6">
    <property type="entry name" value="SULFUR CARRIER PROTEIN YEDF-RELATED"/>
    <property type="match status" value="1"/>
</dbReference>
<organism evidence="3 4">
    <name type="scientific">Anoxybacter fermentans</name>
    <dbReference type="NCBI Taxonomy" id="1323375"/>
    <lineage>
        <taxon>Bacteria</taxon>
        <taxon>Bacillati</taxon>
        <taxon>Bacillota</taxon>
        <taxon>Clostridia</taxon>
        <taxon>Halanaerobiales</taxon>
        <taxon>Anoxybacter</taxon>
    </lineage>
</organism>
<protein>
    <submittedName>
        <fullName evidence="3">Response regulator SirA</fullName>
    </submittedName>
</protein>
<dbReference type="PANTHER" id="PTHR33279">
    <property type="entry name" value="SULFUR CARRIER PROTEIN YEDF-RELATED"/>
    <property type="match status" value="1"/>
</dbReference>
<dbReference type="Gene3D" id="3.30.110.40">
    <property type="entry name" value="TusA-like domain"/>
    <property type="match status" value="1"/>
</dbReference>
<accession>A0A3Q9HNQ4</accession>
<dbReference type="InterPro" id="IPR036868">
    <property type="entry name" value="TusA-like_sf"/>
</dbReference>
<dbReference type="Proteomes" id="UP000267250">
    <property type="component" value="Chromosome"/>
</dbReference>
<name>A0A3Q9HNQ4_9FIRM</name>
<dbReference type="SUPFAM" id="SSF64307">
    <property type="entry name" value="SirA-like"/>
    <property type="match status" value="1"/>
</dbReference>
<dbReference type="EMBL" id="CP016379">
    <property type="protein sequence ID" value="AZR72147.1"/>
    <property type="molecule type" value="Genomic_DNA"/>
</dbReference>
<comment type="similarity">
    <text evidence="1">Belongs to the sulfur carrier protein TusA family.</text>
</comment>
<dbReference type="CDD" id="cd00291">
    <property type="entry name" value="SirA_YedF_YeeD"/>
    <property type="match status" value="1"/>
</dbReference>
<dbReference type="AlphaFoldDB" id="A0A3Q9HNQ4"/>
<reference evidence="3 4" key="1">
    <citation type="submission" date="2016-07" db="EMBL/GenBank/DDBJ databases">
        <title>Genome and transcriptome analysis of iron-reducing fermentative bacteria Anoxybacter fermentans.</title>
        <authorList>
            <person name="Zeng X."/>
            <person name="Shao Z."/>
        </authorList>
    </citation>
    <scope>NUCLEOTIDE SEQUENCE [LARGE SCALE GENOMIC DNA]</scope>
    <source>
        <strain evidence="3 4">DY22613</strain>
    </source>
</reference>
<feature type="domain" description="UPF0033" evidence="2">
    <location>
        <begin position="6"/>
        <end position="30"/>
    </location>
</feature>
<dbReference type="KEGG" id="aft:BBF96_01305"/>
<keyword evidence="4" id="KW-1185">Reference proteome</keyword>
<evidence type="ECO:0000313" key="3">
    <source>
        <dbReference type="EMBL" id="AZR72147.1"/>
    </source>
</evidence>
<dbReference type="Pfam" id="PF01206">
    <property type="entry name" value="TusA"/>
    <property type="match status" value="1"/>
</dbReference>
<gene>
    <name evidence="3" type="ORF">BBF96_01305</name>
</gene>
<dbReference type="InterPro" id="IPR001455">
    <property type="entry name" value="TusA-like"/>
</dbReference>
<evidence type="ECO:0000313" key="4">
    <source>
        <dbReference type="Proteomes" id="UP000267250"/>
    </source>
</evidence>
<dbReference type="OrthoDB" id="9800872at2"/>
<dbReference type="PROSITE" id="PS01148">
    <property type="entry name" value="UPF0033"/>
    <property type="match status" value="1"/>
</dbReference>
<dbReference type="RefSeq" id="WP_127015477.1">
    <property type="nucleotide sequence ID" value="NZ_CP016379.1"/>
</dbReference>
<evidence type="ECO:0000256" key="1">
    <source>
        <dbReference type="ARBA" id="ARBA00008984"/>
    </source>
</evidence>
<sequence length="75" mass="8695">MGDQILDCMGEACPIPLIKVEKKLAQMKKGETLIVEIDHNCAMTNIPEWARKKGYKVEIREIYFGEWEIVITKTR</sequence>
<evidence type="ECO:0000259" key="2">
    <source>
        <dbReference type="PROSITE" id="PS01148"/>
    </source>
</evidence>
<proteinExistence type="inferred from homology"/>